<feature type="transmembrane region" description="Helical" evidence="5">
    <location>
        <begin position="55"/>
        <end position="77"/>
    </location>
</feature>
<name>A0AAE3KQ60_9CYAN</name>
<keyword evidence="8" id="KW-1185">Reference proteome</keyword>
<keyword evidence="2 5" id="KW-0812">Transmembrane</keyword>
<sequence>MVNKYIEDTMMKKFFDICFEFEFYLKIAITCTIFQQLFYWLLHYINIELNFITQVLLYSLIGSISFYTMGIFIENVIKKNDTLREKLNVRVKQVKKQTFHSFTAKGIIIGEIRSFIAALIILYLAPEVDRGYSLLLNLGWFLMRIVVFDFCFYVTHWLFHRKSFQKIHLKHHEFPDTSSFVAGHKTLAEYIIVTIAECLPIFIFGYDITQLCAWTIIGNAYNLEGHSSLSIFFIPSDFHDLHHTCFKGNYGIQGFWDRVFKTLNPPTKKPGIMFPVASLEKIVMK</sequence>
<evidence type="ECO:0000313" key="7">
    <source>
        <dbReference type="EMBL" id="MCP2726962.1"/>
    </source>
</evidence>
<protein>
    <submittedName>
        <fullName evidence="7">Sterol desaturase family protein</fullName>
    </submittedName>
</protein>
<evidence type="ECO:0000256" key="5">
    <source>
        <dbReference type="SAM" id="Phobius"/>
    </source>
</evidence>
<dbReference type="Proteomes" id="UP001204953">
    <property type="component" value="Unassembled WGS sequence"/>
</dbReference>
<organism evidence="7 8">
    <name type="scientific">Limnofasciculus baicalensis BBK-W-15</name>
    <dbReference type="NCBI Taxonomy" id="2699891"/>
    <lineage>
        <taxon>Bacteria</taxon>
        <taxon>Bacillati</taxon>
        <taxon>Cyanobacteriota</taxon>
        <taxon>Cyanophyceae</taxon>
        <taxon>Coleofasciculales</taxon>
        <taxon>Coleofasciculaceae</taxon>
        <taxon>Limnofasciculus</taxon>
        <taxon>Limnofasciculus baicalensis</taxon>
    </lineage>
</organism>
<dbReference type="AlphaFoldDB" id="A0AAE3KQ60"/>
<dbReference type="EMBL" id="JAMZMM010000003">
    <property type="protein sequence ID" value="MCP2726962.1"/>
    <property type="molecule type" value="Genomic_DNA"/>
</dbReference>
<keyword evidence="4 5" id="KW-0472">Membrane</keyword>
<feature type="transmembrane region" description="Helical" evidence="5">
    <location>
        <begin position="21"/>
        <end position="43"/>
    </location>
</feature>
<accession>A0AAE3KQ60</accession>
<feature type="transmembrane region" description="Helical" evidence="5">
    <location>
        <begin position="102"/>
        <end position="126"/>
    </location>
</feature>
<dbReference type="InterPro" id="IPR006694">
    <property type="entry name" value="Fatty_acid_hydroxylase"/>
</dbReference>
<proteinExistence type="predicted"/>
<dbReference type="GO" id="GO:0016020">
    <property type="term" value="C:membrane"/>
    <property type="evidence" value="ECO:0007669"/>
    <property type="project" value="UniProtKB-SubCell"/>
</dbReference>
<feature type="transmembrane region" description="Helical" evidence="5">
    <location>
        <begin position="138"/>
        <end position="159"/>
    </location>
</feature>
<dbReference type="InterPro" id="IPR050307">
    <property type="entry name" value="Sterol_Desaturase_Related"/>
</dbReference>
<dbReference type="GO" id="GO:0005506">
    <property type="term" value="F:iron ion binding"/>
    <property type="evidence" value="ECO:0007669"/>
    <property type="project" value="InterPro"/>
</dbReference>
<comment type="caution">
    <text evidence="7">The sequence shown here is derived from an EMBL/GenBank/DDBJ whole genome shotgun (WGS) entry which is preliminary data.</text>
</comment>
<dbReference type="Pfam" id="PF04116">
    <property type="entry name" value="FA_hydroxylase"/>
    <property type="match status" value="1"/>
</dbReference>
<evidence type="ECO:0000259" key="6">
    <source>
        <dbReference type="Pfam" id="PF04116"/>
    </source>
</evidence>
<gene>
    <name evidence="7" type="ORF">NJ959_00530</name>
</gene>
<feature type="domain" description="Fatty acid hydroxylase" evidence="6">
    <location>
        <begin position="142"/>
        <end position="262"/>
    </location>
</feature>
<evidence type="ECO:0000256" key="3">
    <source>
        <dbReference type="ARBA" id="ARBA00022989"/>
    </source>
</evidence>
<keyword evidence="3 5" id="KW-1133">Transmembrane helix</keyword>
<dbReference type="RefSeq" id="WP_254009779.1">
    <property type="nucleotide sequence ID" value="NZ_JAMZMM010000003.1"/>
</dbReference>
<dbReference type="GO" id="GO:0016491">
    <property type="term" value="F:oxidoreductase activity"/>
    <property type="evidence" value="ECO:0007669"/>
    <property type="project" value="InterPro"/>
</dbReference>
<evidence type="ECO:0000313" key="8">
    <source>
        <dbReference type="Proteomes" id="UP001204953"/>
    </source>
</evidence>
<reference evidence="7" key="1">
    <citation type="submission" date="2022-06" db="EMBL/GenBank/DDBJ databases">
        <title>New cyanobacteria of genus Symplocastrum in benthos of Lake Baikal.</title>
        <authorList>
            <person name="Sorokovikova E."/>
            <person name="Tikhonova I."/>
            <person name="Krasnopeev A."/>
            <person name="Evseev P."/>
            <person name="Gladkikh A."/>
            <person name="Belykh O."/>
        </authorList>
    </citation>
    <scope>NUCLEOTIDE SEQUENCE</scope>
    <source>
        <strain evidence="7">BBK-W-15</strain>
    </source>
</reference>
<dbReference type="GO" id="GO:0008610">
    <property type="term" value="P:lipid biosynthetic process"/>
    <property type="evidence" value="ECO:0007669"/>
    <property type="project" value="InterPro"/>
</dbReference>
<evidence type="ECO:0000256" key="4">
    <source>
        <dbReference type="ARBA" id="ARBA00023136"/>
    </source>
</evidence>
<evidence type="ECO:0000256" key="1">
    <source>
        <dbReference type="ARBA" id="ARBA00004370"/>
    </source>
</evidence>
<comment type="subcellular location">
    <subcellularLocation>
        <location evidence="1">Membrane</location>
    </subcellularLocation>
</comment>
<dbReference type="PANTHER" id="PTHR11863">
    <property type="entry name" value="STEROL DESATURASE"/>
    <property type="match status" value="1"/>
</dbReference>
<evidence type="ECO:0000256" key="2">
    <source>
        <dbReference type="ARBA" id="ARBA00022692"/>
    </source>
</evidence>